<dbReference type="Ensembl" id="ENSUAMT00000000998.1">
    <property type="protein sequence ID" value="ENSUAMP00000000872.1"/>
    <property type="gene ID" value="ENSUAMG00000000857.1"/>
</dbReference>
<protein>
    <submittedName>
        <fullName evidence="1">Uncharacterized protein</fullName>
    </submittedName>
</protein>
<reference evidence="1" key="2">
    <citation type="submission" date="2025-08" db="UniProtKB">
        <authorList>
            <consortium name="Ensembl"/>
        </authorList>
    </citation>
    <scope>IDENTIFICATION</scope>
</reference>
<evidence type="ECO:0000313" key="1">
    <source>
        <dbReference type="Ensembl" id="ENSUAMP00000000872.1"/>
    </source>
</evidence>
<keyword evidence="2" id="KW-1185">Reference proteome</keyword>
<dbReference type="OMA" id="QQCTRIL"/>
<evidence type="ECO:0000313" key="2">
    <source>
        <dbReference type="Proteomes" id="UP000291022"/>
    </source>
</evidence>
<proteinExistence type="predicted"/>
<sequence>MHDRREELYSEGIYPEVAEHQCTFFPVWEYPVVELLDYTIILFLIFSKNLQTAFHIGYTNLHSHQQSMRVPFSPYPHQHLLFLVFLILDILTGIK</sequence>
<reference evidence="2" key="1">
    <citation type="submission" date="2016-06" db="EMBL/GenBank/DDBJ databases">
        <title>De novo assembly and RNA-Seq shows season-dependent expression and editing in black bear kidneys.</title>
        <authorList>
            <person name="Korstanje R."/>
            <person name="Srivastava A."/>
            <person name="Sarsani V.K."/>
            <person name="Sheehan S.M."/>
            <person name="Seger R.L."/>
            <person name="Barter M.E."/>
            <person name="Lindqvist C."/>
            <person name="Brody L.C."/>
            <person name="Mullikin J.C."/>
        </authorList>
    </citation>
    <scope>NUCLEOTIDE SEQUENCE [LARGE SCALE GENOMIC DNA]</scope>
</reference>
<accession>A0A452Q9Z9</accession>
<name>A0A452Q9Z9_URSAM</name>
<reference evidence="1" key="3">
    <citation type="submission" date="2025-09" db="UniProtKB">
        <authorList>
            <consortium name="Ensembl"/>
        </authorList>
    </citation>
    <scope>IDENTIFICATION</scope>
</reference>
<dbReference type="Proteomes" id="UP000291022">
    <property type="component" value="Unassembled WGS sequence"/>
</dbReference>
<dbReference type="GeneTree" id="ENSGT01150000287457"/>
<organism evidence="1 2">
    <name type="scientific">Ursus americanus</name>
    <name type="common">American black bear</name>
    <name type="synonym">Euarctos americanus</name>
    <dbReference type="NCBI Taxonomy" id="9643"/>
    <lineage>
        <taxon>Eukaryota</taxon>
        <taxon>Metazoa</taxon>
        <taxon>Chordata</taxon>
        <taxon>Craniata</taxon>
        <taxon>Vertebrata</taxon>
        <taxon>Euteleostomi</taxon>
        <taxon>Mammalia</taxon>
        <taxon>Eutheria</taxon>
        <taxon>Laurasiatheria</taxon>
        <taxon>Carnivora</taxon>
        <taxon>Caniformia</taxon>
        <taxon>Ursidae</taxon>
        <taxon>Ursus</taxon>
    </lineage>
</organism>
<dbReference type="AlphaFoldDB" id="A0A452Q9Z9"/>